<feature type="region of interest" description="Disordered" evidence="9">
    <location>
        <begin position="631"/>
        <end position="653"/>
    </location>
</feature>
<evidence type="ECO:0000256" key="6">
    <source>
        <dbReference type="ARBA" id="ARBA00022777"/>
    </source>
</evidence>
<dbReference type="SMART" id="SM00387">
    <property type="entry name" value="HATPase_c"/>
    <property type="match status" value="1"/>
</dbReference>
<feature type="transmembrane region" description="Helical" evidence="10">
    <location>
        <begin position="115"/>
        <end position="136"/>
    </location>
</feature>
<keyword evidence="3" id="KW-0597">Phosphoprotein</keyword>
<dbReference type="Gene3D" id="1.20.5.1930">
    <property type="match status" value="1"/>
</dbReference>
<evidence type="ECO:0000256" key="2">
    <source>
        <dbReference type="ARBA" id="ARBA00012438"/>
    </source>
</evidence>
<dbReference type="Pfam" id="PF07730">
    <property type="entry name" value="HisKA_3"/>
    <property type="match status" value="1"/>
</dbReference>
<dbReference type="InterPro" id="IPR003594">
    <property type="entry name" value="HATPase_dom"/>
</dbReference>
<dbReference type="RefSeq" id="WP_286279091.1">
    <property type="nucleotide sequence ID" value="NZ_AP027731.1"/>
</dbReference>
<feature type="transmembrane region" description="Helical" evidence="10">
    <location>
        <begin position="262"/>
        <end position="283"/>
    </location>
</feature>
<reference evidence="13" key="1">
    <citation type="journal article" date="2019" name="Int. J. Syst. Evol. Microbiol.">
        <title>The Global Catalogue of Microorganisms (GCM) 10K type strain sequencing project: providing services to taxonomists for standard genome sequencing and annotation.</title>
        <authorList>
            <consortium name="The Broad Institute Genomics Platform"/>
            <consortium name="The Broad Institute Genome Sequencing Center for Infectious Disease"/>
            <person name="Wu L."/>
            <person name="Ma J."/>
        </authorList>
    </citation>
    <scope>NUCLEOTIDE SEQUENCE [LARGE SCALE GENOMIC DNA]</scope>
    <source>
        <strain evidence="13">NBRC 108725</strain>
    </source>
</reference>
<evidence type="ECO:0000256" key="8">
    <source>
        <dbReference type="ARBA" id="ARBA00023012"/>
    </source>
</evidence>
<dbReference type="Gene3D" id="3.30.565.10">
    <property type="entry name" value="Histidine kinase-like ATPase, C-terminal domain"/>
    <property type="match status" value="1"/>
</dbReference>
<dbReference type="EMBL" id="AP027731">
    <property type="protein sequence ID" value="BDZ45864.1"/>
    <property type="molecule type" value="Genomic_DNA"/>
</dbReference>
<feature type="transmembrane region" description="Helical" evidence="10">
    <location>
        <begin position="326"/>
        <end position="343"/>
    </location>
</feature>
<feature type="transmembrane region" description="Helical" evidence="10">
    <location>
        <begin position="238"/>
        <end position="256"/>
    </location>
</feature>
<dbReference type="PANTHER" id="PTHR24421">
    <property type="entry name" value="NITRATE/NITRITE SENSOR PROTEIN NARX-RELATED"/>
    <property type="match status" value="1"/>
</dbReference>
<evidence type="ECO:0000259" key="11">
    <source>
        <dbReference type="SMART" id="SM00387"/>
    </source>
</evidence>
<evidence type="ECO:0000313" key="12">
    <source>
        <dbReference type="EMBL" id="BDZ45864.1"/>
    </source>
</evidence>
<evidence type="ECO:0000256" key="3">
    <source>
        <dbReference type="ARBA" id="ARBA00022553"/>
    </source>
</evidence>
<evidence type="ECO:0000256" key="9">
    <source>
        <dbReference type="SAM" id="MobiDB-lite"/>
    </source>
</evidence>
<sequence length="696" mass="73948">MSADPAARRGRAAGVLTAIALAVVLLSTLFALAVDVVVARGGREFLLDTGWSGVLPGLALAIPGALLFRRMPRHSIAVTLLGFGVLWCLDGAASSWVNLAFAVDQRLPGLELAAWYFNRFGAVLTLPFLLLLLLFPTGRLPERRWLRVVAWISIAGGLFTPLYALFVPPDAQGIFDNGAPRPAEQALDTLWIRTPLPLTFWEAIGGLAPYCLVTAAGGALLVLVSRRFGADPARRRQLRWLIWSSVVLVIQGVLTQTLLDGWIVSVLFTASLCLVCASVVVAITRYRLYAIDRLFSWTVVYATLIGAILLVDAGLVTLVGSAIGEQSSALLAVLLVGLAFAPLRNRLLRVAGRIVAGHRVDPAGVVTRLAARLEVARGLPAQLEAIAEAVADAFASPSVEVRVERVGVPLAAALYGSALPRTLELPLEYRGVPIGRITLAPGRRPRMSARDQRLLGVVIRQAASAASAAEATDELRRIRRELVLAREAERLRLRRDLHDGLGPLVASIRLRLETAGNLLESDPGRASELLSGAASDAEEAVGDVRRIVDDLRPPALDDLGVAGAIRAQAERFHAGSGRVSTSVELSGALPAAVEIAAYRIVSEALANAARHSGASRVEVEVEGTAAGVRLRISDDGSGMPETLRPGTGLHSQRERAEELGGTWSIGPGAAGGTEVVAWLPARAAEEQREKEMADVG</sequence>
<keyword evidence="10" id="KW-0472">Membrane</keyword>
<gene>
    <name evidence="12" type="ORF">GCM10025866_17730</name>
</gene>
<feature type="transmembrane region" description="Helical" evidence="10">
    <location>
        <begin position="148"/>
        <end position="166"/>
    </location>
</feature>
<comment type="catalytic activity">
    <reaction evidence="1">
        <text>ATP + protein L-histidine = ADP + protein N-phospho-L-histidine.</text>
        <dbReference type="EC" id="2.7.13.3"/>
    </reaction>
</comment>
<keyword evidence="6" id="KW-0418">Kinase</keyword>
<dbReference type="Pfam" id="PF02518">
    <property type="entry name" value="HATPase_c"/>
    <property type="match status" value="1"/>
</dbReference>
<feature type="transmembrane region" description="Helical" evidence="10">
    <location>
        <begin position="80"/>
        <end position="103"/>
    </location>
</feature>
<accession>A0ABN6XLV7</accession>
<protein>
    <recommendedName>
        <fullName evidence="2">histidine kinase</fullName>
        <ecNumber evidence="2">2.7.13.3</ecNumber>
    </recommendedName>
</protein>
<keyword evidence="10" id="KW-1133">Transmembrane helix</keyword>
<dbReference type="CDD" id="cd16917">
    <property type="entry name" value="HATPase_UhpB-NarQ-NarX-like"/>
    <property type="match status" value="1"/>
</dbReference>
<name>A0ABN6XLV7_9MICO</name>
<evidence type="ECO:0000313" key="13">
    <source>
        <dbReference type="Proteomes" id="UP001321498"/>
    </source>
</evidence>
<dbReference type="InterPro" id="IPR011712">
    <property type="entry name" value="Sig_transdc_His_kin_sub3_dim/P"/>
</dbReference>
<dbReference type="EC" id="2.7.13.3" evidence="2"/>
<feature type="transmembrane region" description="Helical" evidence="10">
    <location>
        <begin position="50"/>
        <end position="68"/>
    </location>
</feature>
<feature type="transmembrane region" description="Helical" evidence="10">
    <location>
        <begin position="207"/>
        <end position="226"/>
    </location>
</feature>
<evidence type="ECO:0000256" key="4">
    <source>
        <dbReference type="ARBA" id="ARBA00022679"/>
    </source>
</evidence>
<organism evidence="12 13">
    <name type="scientific">Naasia aerilata</name>
    <dbReference type="NCBI Taxonomy" id="1162966"/>
    <lineage>
        <taxon>Bacteria</taxon>
        <taxon>Bacillati</taxon>
        <taxon>Actinomycetota</taxon>
        <taxon>Actinomycetes</taxon>
        <taxon>Micrococcales</taxon>
        <taxon>Microbacteriaceae</taxon>
        <taxon>Naasia</taxon>
    </lineage>
</organism>
<dbReference type="Proteomes" id="UP001321498">
    <property type="component" value="Chromosome"/>
</dbReference>
<keyword evidence="10" id="KW-0812">Transmembrane</keyword>
<evidence type="ECO:0000256" key="1">
    <source>
        <dbReference type="ARBA" id="ARBA00000085"/>
    </source>
</evidence>
<feature type="transmembrane region" description="Helical" evidence="10">
    <location>
        <begin position="295"/>
        <end position="320"/>
    </location>
</feature>
<dbReference type="InterPro" id="IPR036890">
    <property type="entry name" value="HATPase_C_sf"/>
</dbReference>
<feature type="transmembrane region" description="Helical" evidence="10">
    <location>
        <begin position="12"/>
        <end position="38"/>
    </location>
</feature>
<keyword evidence="4" id="KW-0808">Transferase</keyword>
<keyword evidence="7" id="KW-0067">ATP-binding</keyword>
<evidence type="ECO:0000256" key="10">
    <source>
        <dbReference type="SAM" id="Phobius"/>
    </source>
</evidence>
<dbReference type="InterPro" id="IPR050482">
    <property type="entry name" value="Sensor_HK_TwoCompSys"/>
</dbReference>
<proteinExistence type="predicted"/>
<evidence type="ECO:0000256" key="7">
    <source>
        <dbReference type="ARBA" id="ARBA00022840"/>
    </source>
</evidence>
<feature type="domain" description="Histidine kinase/HSP90-like ATPase" evidence="11">
    <location>
        <begin position="592"/>
        <end position="683"/>
    </location>
</feature>
<evidence type="ECO:0000256" key="5">
    <source>
        <dbReference type="ARBA" id="ARBA00022741"/>
    </source>
</evidence>
<keyword evidence="13" id="KW-1185">Reference proteome</keyword>
<keyword evidence="8" id="KW-0902">Two-component regulatory system</keyword>
<keyword evidence="5" id="KW-0547">Nucleotide-binding</keyword>
<dbReference type="SUPFAM" id="SSF55874">
    <property type="entry name" value="ATPase domain of HSP90 chaperone/DNA topoisomerase II/histidine kinase"/>
    <property type="match status" value="1"/>
</dbReference>
<dbReference type="PANTHER" id="PTHR24421:SF10">
    <property type="entry name" value="NITRATE_NITRITE SENSOR PROTEIN NARQ"/>
    <property type="match status" value="1"/>
</dbReference>